<dbReference type="RefSeq" id="WP_165311035.1">
    <property type="nucleotide sequence ID" value="NZ_CP049331.1"/>
</dbReference>
<name>A0A6G7CH71_9VIBR</name>
<evidence type="ECO:0000313" key="2">
    <source>
        <dbReference type="Proteomes" id="UP000503003"/>
    </source>
</evidence>
<organism evidence="1 2">
    <name type="scientific">Vibrio ziniensis</name>
    <dbReference type="NCBI Taxonomy" id="2711221"/>
    <lineage>
        <taxon>Bacteria</taxon>
        <taxon>Pseudomonadati</taxon>
        <taxon>Pseudomonadota</taxon>
        <taxon>Gammaproteobacteria</taxon>
        <taxon>Vibrionales</taxon>
        <taxon>Vibrionaceae</taxon>
        <taxon>Vibrio</taxon>
    </lineage>
</organism>
<protein>
    <submittedName>
        <fullName evidence="1">Uncharacterized protein</fullName>
    </submittedName>
</protein>
<gene>
    <name evidence="1" type="ORF">G5S32_05270</name>
</gene>
<dbReference type="KEGG" id="vzi:G5S32_05270"/>
<proteinExistence type="predicted"/>
<keyword evidence="2" id="KW-1185">Reference proteome</keyword>
<accession>A0A6G7CH71</accession>
<reference evidence="1 2" key="1">
    <citation type="submission" date="2020-02" db="EMBL/GenBank/DDBJ databases">
        <title>A complete genome of a marine bacterium Vibrio sp. ZWAL4003 isolated from the mangrove sediment with the ability to degrade polysaccharides.</title>
        <authorList>
            <person name="Wu J."/>
            <person name="Qu W."/>
            <person name="Zeng R."/>
        </authorList>
    </citation>
    <scope>NUCLEOTIDE SEQUENCE [LARGE SCALE GENOMIC DNA]</scope>
    <source>
        <strain evidence="1 2">ZWAL4003</strain>
    </source>
</reference>
<evidence type="ECO:0000313" key="1">
    <source>
        <dbReference type="EMBL" id="QIH41439.1"/>
    </source>
</evidence>
<dbReference type="Proteomes" id="UP000503003">
    <property type="component" value="Chromosome 1"/>
</dbReference>
<dbReference type="EMBL" id="CP049331">
    <property type="protein sequence ID" value="QIH41439.1"/>
    <property type="molecule type" value="Genomic_DNA"/>
</dbReference>
<sequence length="129" mass="14523">MFKTIQVRKDYYLLKLNTNGHIGSGKPKEPATLTVMRKRGKTIELPFGGFIHTENTEGLKLLKAKDIVALCTDEQAINVAYSIPSGHYVAGVYVEGKVFILVLNGKIVHEMWRLNVPKDNVAYIEKHLK</sequence>
<dbReference type="AlphaFoldDB" id="A0A6G7CH71"/>